<evidence type="ECO:0000259" key="1">
    <source>
        <dbReference type="PROSITE" id="PS51819"/>
    </source>
</evidence>
<dbReference type="GO" id="GO:0016829">
    <property type="term" value="F:lyase activity"/>
    <property type="evidence" value="ECO:0007669"/>
    <property type="project" value="UniProtKB-KW"/>
</dbReference>
<dbReference type="AlphaFoldDB" id="A0A511WQZ0"/>
<dbReference type="PROSITE" id="PS51819">
    <property type="entry name" value="VOC"/>
    <property type="match status" value="1"/>
</dbReference>
<proteinExistence type="predicted"/>
<protein>
    <submittedName>
        <fullName evidence="2">Lactoylglutathione lyase</fullName>
    </submittedName>
</protein>
<feature type="domain" description="VOC" evidence="1">
    <location>
        <begin position="2"/>
        <end position="118"/>
    </location>
</feature>
<dbReference type="RefSeq" id="WP_146813719.1">
    <property type="nucleotide sequence ID" value="NZ_BJYD01000006.1"/>
</dbReference>
<dbReference type="InterPro" id="IPR037523">
    <property type="entry name" value="VOC_core"/>
</dbReference>
<dbReference type="InterPro" id="IPR025870">
    <property type="entry name" value="Glyoxalase-like_dom"/>
</dbReference>
<evidence type="ECO:0000313" key="2">
    <source>
        <dbReference type="EMBL" id="GEN52698.1"/>
    </source>
</evidence>
<name>A0A511WQZ0_9BACI</name>
<dbReference type="Gene3D" id="3.10.180.10">
    <property type="entry name" value="2,3-Dihydroxybiphenyl 1,2-Dioxygenase, domain 1"/>
    <property type="match status" value="1"/>
</dbReference>
<dbReference type="SUPFAM" id="SSF54593">
    <property type="entry name" value="Glyoxalase/Bleomycin resistance protein/Dihydroxybiphenyl dioxygenase"/>
    <property type="match status" value="1"/>
</dbReference>
<dbReference type="InterPro" id="IPR029068">
    <property type="entry name" value="Glyas_Bleomycin-R_OHBP_Dase"/>
</dbReference>
<dbReference type="Pfam" id="PF12681">
    <property type="entry name" value="Glyoxalase_2"/>
    <property type="match status" value="1"/>
</dbReference>
<keyword evidence="3" id="KW-1185">Reference proteome</keyword>
<keyword evidence="2" id="KW-0456">Lyase</keyword>
<comment type="caution">
    <text evidence="2">The sequence shown here is derived from an EMBL/GenBank/DDBJ whole genome shotgun (WGS) entry which is preliminary data.</text>
</comment>
<evidence type="ECO:0000313" key="3">
    <source>
        <dbReference type="Proteomes" id="UP000321886"/>
    </source>
</evidence>
<reference evidence="2 3" key="1">
    <citation type="submission" date="2019-07" db="EMBL/GenBank/DDBJ databases">
        <title>Whole genome shotgun sequence of Halobacillus faecis NBRC 103569.</title>
        <authorList>
            <person name="Hosoyama A."/>
            <person name="Uohara A."/>
            <person name="Ohji S."/>
            <person name="Ichikawa N."/>
        </authorList>
    </citation>
    <scope>NUCLEOTIDE SEQUENCE [LARGE SCALE GENOMIC DNA]</scope>
    <source>
        <strain evidence="2 3">NBRC 103569</strain>
    </source>
</reference>
<accession>A0A511WQZ0</accession>
<gene>
    <name evidence="2" type="ORF">HFA01_09600</name>
</gene>
<sequence>MNVDEFGLILFVERFEQCVSFYQNRLQLPVRRRQEMLVCFDLPIGYLMVEKGGVAQLGEKTRIHNPTVLRFDVKDLSKEVHHLKERGIHFLEERRVFDWGTIAVLLDPDGNRIELGEMNASSASYTRT</sequence>
<dbReference type="OrthoDB" id="9796521at2"/>
<dbReference type="EMBL" id="BJYD01000006">
    <property type="protein sequence ID" value="GEN52698.1"/>
    <property type="molecule type" value="Genomic_DNA"/>
</dbReference>
<organism evidence="2 3">
    <name type="scientific">Halobacillus faecis</name>
    <dbReference type="NCBI Taxonomy" id="360184"/>
    <lineage>
        <taxon>Bacteria</taxon>
        <taxon>Bacillati</taxon>
        <taxon>Bacillota</taxon>
        <taxon>Bacilli</taxon>
        <taxon>Bacillales</taxon>
        <taxon>Bacillaceae</taxon>
        <taxon>Halobacillus</taxon>
    </lineage>
</organism>
<dbReference type="Proteomes" id="UP000321886">
    <property type="component" value="Unassembled WGS sequence"/>
</dbReference>